<keyword evidence="4" id="KW-0539">Nucleus</keyword>
<evidence type="ECO:0000313" key="7">
    <source>
        <dbReference type="Proteomes" id="UP000078046"/>
    </source>
</evidence>
<evidence type="ECO:0000256" key="1">
    <source>
        <dbReference type="ARBA" id="ARBA00004123"/>
    </source>
</evidence>
<comment type="subcellular location">
    <subcellularLocation>
        <location evidence="1">Nucleus</location>
    </subcellularLocation>
</comment>
<dbReference type="Pfam" id="PF00400">
    <property type="entry name" value="WD40"/>
    <property type="match status" value="2"/>
</dbReference>
<evidence type="ECO:0000256" key="4">
    <source>
        <dbReference type="ARBA" id="ARBA00023242"/>
    </source>
</evidence>
<keyword evidence="2 5" id="KW-0853">WD repeat</keyword>
<sequence length="515" mass="59218">MLKRKIFKDEIITSSSDSECGQNEENEPAKIEDDFETIQEKRIRLAKKYLDRIKAEELEKSLEKEDQLNLISNRLQHDALLNENKQKRPISHLISFKKNEIDRLPSKQMTITSFWFSKDCKYLIYATKKNVLIKHLLKSKYEEIDSINVRKLLTCKHQSCVLSMDVDDTLSLLVTGDKNGVMCVWNFENLSLKHNFSRAHIGGVYVRFNAVMEKSEIDIISVIEQNRLTKSFKDVTYFDQLNMLLEVWNSMDEKFNSLKCLAKAIFSSTYSCESLFSTLNNVKNHKRNRLHDETSLACNLKFQNGTFDLYSGSFSGQIKIWNLENAMTYVETLYGHTLSVTGLDTFPNSTQKLISCGQDKTLRLWKISDETHFIFRQPFGSVECIAIIDETHFVTGLDCNTICLWVSNKKKPIHTLRSAHGPEKDLWIVSITALYKSDFIVSGSGNGKIIGWKCSDAYSSIKPLFNFDTFGCVNNLSLNSDGFTLFASIGREHKYGRWALNEKAKNQILIIRLNN</sequence>
<dbReference type="InterPro" id="IPR036322">
    <property type="entry name" value="WD40_repeat_dom_sf"/>
</dbReference>
<evidence type="ECO:0000256" key="5">
    <source>
        <dbReference type="PROSITE-ProRule" id="PRU00221"/>
    </source>
</evidence>
<evidence type="ECO:0000313" key="6">
    <source>
        <dbReference type="EMBL" id="OAF65344.1"/>
    </source>
</evidence>
<dbReference type="AlphaFoldDB" id="A0A177AVV5"/>
<dbReference type="Gene3D" id="2.130.10.10">
    <property type="entry name" value="YVTN repeat-like/Quinoprotein amine dehydrogenase"/>
    <property type="match status" value="2"/>
</dbReference>
<dbReference type="PROSITE" id="PS50294">
    <property type="entry name" value="WD_REPEATS_REGION"/>
    <property type="match status" value="1"/>
</dbReference>
<feature type="repeat" description="WD" evidence="5">
    <location>
        <begin position="333"/>
        <end position="368"/>
    </location>
</feature>
<dbReference type="GO" id="GO:0032040">
    <property type="term" value="C:small-subunit processome"/>
    <property type="evidence" value="ECO:0007669"/>
    <property type="project" value="TreeGrafter"/>
</dbReference>
<dbReference type="PANTHER" id="PTHR19865:SF0">
    <property type="entry name" value="U3 SMALL NUCLEOLAR RNA-INTERACTING PROTEIN 2"/>
    <property type="match status" value="1"/>
</dbReference>
<dbReference type="EMBL" id="LWCA01001338">
    <property type="protein sequence ID" value="OAF65344.1"/>
    <property type="molecule type" value="Genomic_DNA"/>
</dbReference>
<organism evidence="6 7">
    <name type="scientific">Intoshia linei</name>
    <dbReference type="NCBI Taxonomy" id="1819745"/>
    <lineage>
        <taxon>Eukaryota</taxon>
        <taxon>Metazoa</taxon>
        <taxon>Spiralia</taxon>
        <taxon>Lophotrochozoa</taxon>
        <taxon>Mesozoa</taxon>
        <taxon>Orthonectida</taxon>
        <taxon>Rhopaluridae</taxon>
        <taxon>Intoshia</taxon>
    </lineage>
</organism>
<dbReference type="SUPFAM" id="SSF50978">
    <property type="entry name" value="WD40 repeat-like"/>
    <property type="match status" value="1"/>
</dbReference>
<gene>
    <name evidence="6" type="ORF">A3Q56_06944</name>
</gene>
<dbReference type="SMART" id="SM00320">
    <property type="entry name" value="WD40"/>
    <property type="match status" value="5"/>
</dbReference>
<dbReference type="PROSITE" id="PS00678">
    <property type="entry name" value="WD_REPEATS_1"/>
    <property type="match status" value="1"/>
</dbReference>
<comment type="caution">
    <text evidence="6">The sequence shown here is derived from an EMBL/GenBank/DDBJ whole genome shotgun (WGS) entry which is preliminary data.</text>
</comment>
<dbReference type="InterPro" id="IPR039241">
    <property type="entry name" value="Rrp9-like"/>
</dbReference>
<dbReference type="InterPro" id="IPR001680">
    <property type="entry name" value="WD40_rpt"/>
</dbReference>
<name>A0A177AVV5_9BILA</name>
<keyword evidence="3" id="KW-0677">Repeat</keyword>
<protein>
    <submittedName>
        <fullName evidence="6">Uncharacterized protein</fullName>
    </submittedName>
</protein>
<dbReference type="PANTHER" id="PTHR19865">
    <property type="entry name" value="U3 SMALL NUCLEOLAR RNA INTERACTING PROTEIN 2"/>
    <property type="match status" value="1"/>
</dbReference>
<reference evidence="6 7" key="1">
    <citation type="submission" date="2016-04" db="EMBL/GenBank/DDBJ databases">
        <title>The genome of Intoshia linei affirms orthonectids as highly simplified spiralians.</title>
        <authorList>
            <person name="Mikhailov K.V."/>
            <person name="Slusarev G.S."/>
            <person name="Nikitin M.A."/>
            <person name="Logacheva M.D."/>
            <person name="Penin A."/>
            <person name="Aleoshin V."/>
            <person name="Panchin Y.V."/>
        </authorList>
    </citation>
    <scope>NUCLEOTIDE SEQUENCE [LARGE SCALE GENOMIC DNA]</scope>
    <source>
        <strain evidence="6">Intl2013</strain>
        <tissue evidence="6">Whole animal</tissue>
    </source>
</reference>
<dbReference type="OrthoDB" id="189968at2759"/>
<dbReference type="GO" id="GO:0034511">
    <property type="term" value="F:U3 snoRNA binding"/>
    <property type="evidence" value="ECO:0007669"/>
    <property type="project" value="InterPro"/>
</dbReference>
<dbReference type="PROSITE" id="PS50082">
    <property type="entry name" value="WD_REPEATS_2"/>
    <property type="match status" value="1"/>
</dbReference>
<dbReference type="InterPro" id="IPR019775">
    <property type="entry name" value="WD40_repeat_CS"/>
</dbReference>
<proteinExistence type="predicted"/>
<dbReference type="Proteomes" id="UP000078046">
    <property type="component" value="Unassembled WGS sequence"/>
</dbReference>
<evidence type="ECO:0000256" key="3">
    <source>
        <dbReference type="ARBA" id="ARBA00022737"/>
    </source>
</evidence>
<accession>A0A177AVV5</accession>
<evidence type="ECO:0000256" key="2">
    <source>
        <dbReference type="ARBA" id="ARBA00022574"/>
    </source>
</evidence>
<dbReference type="InterPro" id="IPR015943">
    <property type="entry name" value="WD40/YVTN_repeat-like_dom_sf"/>
</dbReference>
<keyword evidence="7" id="KW-1185">Reference proteome</keyword>